<dbReference type="EMBL" id="JBAHYK010000963">
    <property type="protein sequence ID" value="KAL0570277.1"/>
    <property type="molecule type" value="Genomic_DNA"/>
</dbReference>
<evidence type="ECO:0000313" key="2">
    <source>
        <dbReference type="Proteomes" id="UP001465976"/>
    </source>
</evidence>
<evidence type="ECO:0000313" key="1">
    <source>
        <dbReference type="EMBL" id="KAL0570277.1"/>
    </source>
</evidence>
<keyword evidence="2" id="KW-1185">Reference proteome</keyword>
<sequence>MDSLARRALSVPLPTCLPLFKSNMEVYSYYTLYRDEWRARLAALQDILNRDTRTGIDNVDTGVQALSKVLKLEEFPTHSTYNLIKRTVEAFPQKYRITDYRGSWLREIETAIDNLPRWSKFQSDHSAREGWLEV</sequence>
<name>A0ABR3F4Z1_9AGAR</name>
<comment type="caution">
    <text evidence="1">The sequence shown here is derived from an EMBL/GenBank/DDBJ whole genome shotgun (WGS) entry which is preliminary data.</text>
</comment>
<reference evidence="1 2" key="1">
    <citation type="submission" date="2024-02" db="EMBL/GenBank/DDBJ databases">
        <title>A draft genome for the cacao thread blight pathogen Marasmius crinis-equi.</title>
        <authorList>
            <person name="Cohen S.P."/>
            <person name="Baruah I.K."/>
            <person name="Amoako-Attah I."/>
            <person name="Bukari Y."/>
            <person name="Meinhardt L.W."/>
            <person name="Bailey B.A."/>
        </authorList>
    </citation>
    <scope>NUCLEOTIDE SEQUENCE [LARGE SCALE GENOMIC DNA]</scope>
    <source>
        <strain evidence="1 2">GH-76</strain>
    </source>
</reference>
<protein>
    <recommendedName>
        <fullName evidence="3">Endonuclease</fullName>
    </recommendedName>
</protein>
<dbReference type="Proteomes" id="UP001465976">
    <property type="component" value="Unassembled WGS sequence"/>
</dbReference>
<organism evidence="1 2">
    <name type="scientific">Marasmius crinis-equi</name>
    <dbReference type="NCBI Taxonomy" id="585013"/>
    <lineage>
        <taxon>Eukaryota</taxon>
        <taxon>Fungi</taxon>
        <taxon>Dikarya</taxon>
        <taxon>Basidiomycota</taxon>
        <taxon>Agaricomycotina</taxon>
        <taxon>Agaricomycetes</taxon>
        <taxon>Agaricomycetidae</taxon>
        <taxon>Agaricales</taxon>
        <taxon>Marasmiineae</taxon>
        <taxon>Marasmiaceae</taxon>
        <taxon>Marasmius</taxon>
    </lineage>
</organism>
<accession>A0ABR3F4Z1</accession>
<gene>
    <name evidence="1" type="ORF">V5O48_011688</name>
</gene>
<evidence type="ECO:0008006" key="3">
    <source>
        <dbReference type="Google" id="ProtNLM"/>
    </source>
</evidence>
<proteinExistence type="predicted"/>